<name>A0A3B1CDV6_9ZZZZ</name>
<accession>A0A3B1CDV6</accession>
<dbReference type="AlphaFoldDB" id="A0A3B1CDV6"/>
<sequence>MPKSDIKKDLEKALDSGDSTQVTSLLKKAFLNTIELKIRTRVVEGDGPKEIFTKINILDGDIETTIHKDFIPNPEEAANFHKEQVNKGEEIIARNVSTLKNLAQSLIELF</sequence>
<gene>
    <name evidence="1" type="ORF">MNBD_NITROSPIRAE01-577</name>
</gene>
<reference evidence="1" key="1">
    <citation type="submission" date="2018-06" db="EMBL/GenBank/DDBJ databases">
        <authorList>
            <person name="Zhirakovskaya E."/>
        </authorList>
    </citation>
    <scope>NUCLEOTIDE SEQUENCE</scope>
</reference>
<evidence type="ECO:0000313" key="1">
    <source>
        <dbReference type="EMBL" id="VAX28399.1"/>
    </source>
</evidence>
<organism evidence="1">
    <name type="scientific">hydrothermal vent metagenome</name>
    <dbReference type="NCBI Taxonomy" id="652676"/>
    <lineage>
        <taxon>unclassified sequences</taxon>
        <taxon>metagenomes</taxon>
        <taxon>ecological metagenomes</taxon>
    </lineage>
</organism>
<protein>
    <submittedName>
        <fullName evidence="1">Uncharacterized protein</fullName>
    </submittedName>
</protein>
<dbReference type="EMBL" id="UOGF01000038">
    <property type="protein sequence ID" value="VAX28399.1"/>
    <property type="molecule type" value="Genomic_DNA"/>
</dbReference>
<proteinExistence type="predicted"/>